<dbReference type="InterPro" id="IPR036508">
    <property type="entry name" value="Chitin-bd_dom_sf"/>
</dbReference>
<evidence type="ECO:0000313" key="3">
    <source>
        <dbReference type="EMBL" id="JAD11321.1"/>
    </source>
</evidence>
<reference evidence="3" key="2">
    <citation type="journal article" date="2015" name="Gigascience">
        <title>Reconstructing a comprehensive transcriptome assembly of a white-pupal translocated strain of the pest fruit fly Bactrocera cucurbitae.</title>
        <authorList>
            <person name="Sim S.B."/>
            <person name="Calla B."/>
            <person name="Hall B."/>
            <person name="DeRego T."/>
            <person name="Geib S.M."/>
        </authorList>
    </citation>
    <scope>NUCLEOTIDE SEQUENCE</scope>
</reference>
<dbReference type="InterPro" id="IPR002557">
    <property type="entry name" value="Chitin-bd_dom"/>
</dbReference>
<dbReference type="Pfam" id="PF01607">
    <property type="entry name" value="CBM_14"/>
    <property type="match status" value="1"/>
</dbReference>
<organism evidence="3">
    <name type="scientific">Zeugodacus cucurbitae</name>
    <name type="common">Melon fruit fly</name>
    <name type="synonym">Bactrocera cucurbitae</name>
    <dbReference type="NCBI Taxonomy" id="28588"/>
    <lineage>
        <taxon>Eukaryota</taxon>
        <taxon>Metazoa</taxon>
        <taxon>Ecdysozoa</taxon>
        <taxon>Arthropoda</taxon>
        <taxon>Hexapoda</taxon>
        <taxon>Insecta</taxon>
        <taxon>Pterygota</taxon>
        <taxon>Neoptera</taxon>
        <taxon>Endopterygota</taxon>
        <taxon>Diptera</taxon>
        <taxon>Brachycera</taxon>
        <taxon>Muscomorpha</taxon>
        <taxon>Tephritoidea</taxon>
        <taxon>Tephritidae</taxon>
        <taxon>Zeugodacus</taxon>
        <taxon>Zeugodacus</taxon>
    </lineage>
</organism>
<name>A0A0A1XK12_ZEUCU</name>
<accession>A0A0A1XK12</accession>
<keyword evidence="1" id="KW-0732">Signal</keyword>
<feature type="chain" id="PRO_5001983803" evidence="1">
    <location>
        <begin position="21"/>
        <end position="105"/>
    </location>
</feature>
<protein>
    <submittedName>
        <fullName evidence="3">Uncharacterized 11.2 kDa protein in IE1-IEN intergenic region</fullName>
    </submittedName>
</protein>
<dbReference type="SUPFAM" id="SSF57625">
    <property type="entry name" value="Invertebrate chitin-binding proteins"/>
    <property type="match status" value="1"/>
</dbReference>
<sequence length="105" mass="11753">MKSLLHLVLCMTLLITIVYAADDKCDPDSDGKPVCPANSNGQTYRNFWDPTRYWVCRGAGEPTSERCPSQTGYSGTTNKCIPWIDWVWVPPCGLLLELDDIPMSI</sequence>
<dbReference type="GO" id="GO:0008061">
    <property type="term" value="F:chitin binding"/>
    <property type="evidence" value="ECO:0007669"/>
    <property type="project" value="InterPro"/>
</dbReference>
<dbReference type="PANTHER" id="PTHR20987">
    <property type="entry name" value="CHITIN-BINDING TYPE-2 DOMAIN-CONTAINING PROTEIN-RELATED"/>
    <property type="match status" value="1"/>
</dbReference>
<proteinExistence type="predicted"/>
<evidence type="ECO:0000256" key="1">
    <source>
        <dbReference type="SAM" id="SignalP"/>
    </source>
</evidence>
<evidence type="ECO:0000259" key="2">
    <source>
        <dbReference type="Pfam" id="PF01607"/>
    </source>
</evidence>
<dbReference type="GO" id="GO:0005576">
    <property type="term" value="C:extracellular region"/>
    <property type="evidence" value="ECO:0007669"/>
    <property type="project" value="InterPro"/>
</dbReference>
<reference evidence="3" key="1">
    <citation type="submission" date="2014-11" db="EMBL/GenBank/DDBJ databases">
        <authorList>
            <person name="Geib S."/>
        </authorList>
    </citation>
    <scope>NUCLEOTIDE SEQUENCE</scope>
</reference>
<dbReference type="EMBL" id="GBXI01002971">
    <property type="protein sequence ID" value="JAD11321.1"/>
    <property type="molecule type" value="Transcribed_RNA"/>
</dbReference>
<dbReference type="PANTHER" id="PTHR20987:SF0">
    <property type="entry name" value="CHITIN-BINDING TYPE-2 DOMAIN-CONTAINING PROTEIN-RELATED"/>
    <property type="match status" value="1"/>
</dbReference>
<feature type="domain" description="Chitin-binding type-2" evidence="2">
    <location>
        <begin position="35"/>
        <end position="84"/>
    </location>
</feature>
<gene>
    <name evidence="3" type="primary">Y150_2</name>
    <name evidence="3" type="ORF">g.364</name>
</gene>
<feature type="signal peptide" evidence="1">
    <location>
        <begin position="1"/>
        <end position="20"/>
    </location>
</feature>
<dbReference type="AlphaFoldDB" id="A0A0A1XK12"/>